<accession>A3IR30</accession>
<dbReference type="Pfam" id="PF21828">
    <property type="entry name" value="DUF6888"/>
    <property type="match status" value="1"/>
</dbReference>
<sequence length="59" mass="6875">MLPTNEQGQKCIYLSQSLTNTYQPIYLVRLDERDGQLFILAGNDIQILINRNGDWEFLT</sequence>
<dbReference type="EMBL" id="AAXW01000017">
    <property type="protein sequence ID" value="EAZ91020.1"/>
    <property type="molecule type" value="Genomic_DNA"/>
</dbReference>
<organism evidence="2 3">
    <name type="scientific">Crocosphaera chwakensis CCY0110</name>
    <dbReference type="NCBI Taxonomy" id="391612"/>
    <lineage>
        <taxon>Bacteria</taxon>
        <taxon>Bacillati</taxon>
        <taxon>Cyanobacteriota</taxon>
        <taxon>Cyanophyceae</taxon>
        <taxon>Oscillatoriophycideae</taxon>
        <taxon>Chroococcales</taxon>
        <taxon>Aphanothecaceae</taxon>
        <taxon>Crocosphaera</taxon>
        <taxon>Crocosphaera chwakensis</taxon>
    </lineage>
</organism>
<protein>
    <recommendedName>
        <fullName evidence="1">DUF6888 domain-containing protein</fullName>
    </recommendedName>
</protein>
<dbReference type="InterPro" id="IPR054181">
    <property type="entry name" value="DUF6888"/>
</dbReference>
<keyword evidence="3" id="KW-1185">Reference proteome</keyword>
<name>A3IR30_9CHRO</name>
<proteinExistence type="predicted"/>
<gene>
    <name evidence="2" type="ORF">CY0110_27450</name>
</gene>
<dbReference type="Proteomes" id="UP000003781">
    <property type="component" value="Unassembled WGS sequence"/>
</dbReference>
<feature type="domain" description="DUF6888" evidence="1">
    <location>
        <begin position="3"/>
        <end position="56"/>
    </location>
</feature>
<evidence type="ECO:0000259" key="1">
    <source>
        <dbReference type="Pfam" id="PF21828"/>
    </source>
</evidence>
<reference evidence="2 3" key="1">
    <citation type="submission" date="2007-03" db="EMBL/GenBank/DDBJ databases">
        <authorList>
            <person name="Stal L."/>
            <person name="Ferriera S."/>
            <person name="Johnson J."/>
            <person name="Kravitz S."/>
            <person name="Beeson K."/>
            <person name="Sutton G."/>
            <person name="Rogers Y.-H."/>
            <person name="Friedman R."/>
            <person name="Frazier M."/>
            <person name="Venter J.C."/>
        </authorList>
    </citation>
    <scope>NUCLEOTIDE SEQUENCE [LARGE SCALE GENOMIC DNA]</scope>
    <source>
        <strain evidence="2 3">CCY0110</strain>
    </source>
</reference>
<evidence type="ECO:0000313" key="3">
    <source>
        <dbReference type="Proteomes" id="UP000003781"/>
    </source>
</evidence>
<dbReference type="AlphaFoldDB" id="A3IR30"/>
<evidence type="ECO:0000313" key="2">
    <source>
        <dbReference type="EMBL" id="EAZ91020.1"/>
    </source>
</evidence>
<comment type="caution">
    <text evidence="2">The sequence shown here is derived from an EMBL/GenBank/DDBJ whole genome shotgun (WGS) entry which is preliminary data.</text>
</comment>
<dbReference type="RefSeq" id="WP_008275842.1">
    <property type="nucleotide sequence ID" value="NZ_AAXW01000017.1"/>
</dbReference>